<dbReference type="EMBL" id="JAUEDM010000002">
    <property type="protein sequence ID" value="KAK3326160.1"/>
    <property type="molecule type" value="Genomic_DNA"/>
</dbReference>
<accession>A0AAE0IJN5</accession>
<comment type="caution">
    <text evidence="2">The sequence shown here is derived from an EMBL/GenBank/DDBJ whole genome shotgun (WGS) entry which is preliminary data.</text>
</comment>
<feature type="transmembrane region" description="Helical" evidence="1">
    <location>
        <begin position="188"/>
        <end position="206"/>
    </location>
</feature>
<dbReference type="Proteomes" id="UP001283341">
    <property type="component" value="Unassembled WGS sequence"/>
</dbReference>
<keyword evidence="1" id="KW-1133">Transmembrane helix</keyword>
<keyword evidence="1" id="KW-0812">Transmembrane</keyword>
<evidence type="ECO:0000313" key="3">
    <source>
        <dbReference type="Proteomes" id="UP001283341"/>
    </source>
</evidence>
<reference evidence="2" key="1">
    <citation type="journal article" date="2023" name="Mol. Phylogenet. Evol.">
        <title>Genome-scale phylogeny and comparative genomics of the fungal order Sordariales.</title>
        <authorList>
            <person name="Hensen N."/>
            <person name="Bonometti L."/>
            <person name="Westerberg I."/>
            <person name="Brannstrom I.O."/>
            <person name="Guillou S."/>
            <person name="Cros-Aarteil S."/>
            <person name="Calhoun S."/>
            <person name="Haridas S."/>
            <person name="Kuo A."/>
            <person name="Mondo S."/>
            <person name="Pangilinan J."/>
            <person name="Riley R."/>
            <person name="LaButti K."/>
            <person name="Andreopoulos B."/>
            <person name="Lipzen A."/>
            <person name="Chen C."/>
            <person name="Yan M."/>
            <person name="Daum C."/>
            <person name="Ng V."/>
            <person name="Clum A."/>
            <person name="Steindorff A."/>
            <person name="Ohm R.A."/>
            <person name="Martin F."/>
            <person name="Silar P."/>
            <person name="Natvig D.O."/>
            <person name="Lalanne C."/>
            <person name="Gautier V."/>
            <person name="Ament-Velasquez S.L."/>
            <person name="Kruys A."/>
            <person name="Hutchinson M.I."/>
            <person name="Powell A.J."/>
            <person name="Barry K."/>
            <person name="Miller A.N."/>
            <person name="Grigoriev I.V."/>
            <person name="Debuchy R."/>
            <person name="Gladieux P."/>
            <person name="Hiltunen Thoren M."/>
            <person name="Johannesson H."/>
        </authorList>
    </citation>
    <scope>NUCLEOTIDE SEQUENCE</scope>
    <source>
        <strain evidence="2">CBS 118394</strain>
    </source>
</reference>
<gene>
    <name evidence="2" type="ORF">B0H66DRAFT_148483</name>
</gene>
<reference evidence="2" key="2">
    <citation type="submission" date="2023-06" db="EMBL/GenBank/DDBJ databases">
        <authorList>
            <consortium name="Lawrence Berkeley National Laboratory"/>
            <person name="Haridas S."/>
            <person name="Hensen N."/>
            <person name="Bonometti L."/>
            <person name="Westerberg I."/>
            <person name="Brannstrom I.O."/>
            <person name="Guillou S."/>
            <person name="Cros-Aarteil S."/>
            <person name="Calhoun S."/>
            <person name="Kuo A."/>
            <person name="Mondo S."/>
            <person name="Pangilinan J."/>
            <person name="Riley R."/>
            <person name="Labutti K."/>
            <person name="Andreopoulos B."/>
            <person name="Lipzen A."/>
            <person name="Chen C."/>
            <person name="Yanf M."/>
            <person name="Daum C."/>
            <person name="Ng V."/>
            <person name="Clum A."/>
            <person name="Steindorff A."/>
            <person name="Ohm R."/>
            <person name="Martin F."/>
            <person name="Silar P."/>
            <person name="Natvig D."/>
            <person name="Lalanne C."/>
            <person name="Gautier V."/>
            <person name="Ament-Velasquez S.L."/>
            <person name="Kruys A."/>
            <person name="Hutchinson M.I."/>
            <person name="Powell A.J."/>
            <person name="Barry K."/>
            <person name="Miller A.N."/>
            <person name="Grigoriev I.V."/>
            <person name="Debuchy R."/>
            <person name="Gladieux P."/>
            <person name="Thoren M.H."/>
            <person name="Johannesson H."/>
        </authorList>
    </citation>
    <scope>NUCLEOTIDE SEQUENCE</scope>
    <source>
        <strain evidence="2">CBS 118394</strain>
    </source>
</reference>
<feature type="transmembrane region" description="Helical" evidence="1">
    <location>
        <begin position="77"/>
        <end position="97"/>
    </location>
</feature>
<feature type="transmembrane region" description="Helical" evidence="1">
    <location>
        <begin position="109"/>
        <end position="128"/>
    </location>
</feature>
<protein>
    <submittedName>
        <fullName evidence="2">Uncharacterized protein</fullName>
    </submittedName>
</protein>
<keyword evidence="1" id="KW-0472">Membrane</keyword>
<feature type="transmembrane region" description="Helical" evidence="1">
    <location>
        <begin position="148"/>
        <end position="176"/>
    </location>
</feature>
<keyword evidence="3" id="KW-1185">Reference proteome</keyword>
<evidence type="ECO:0000256" key="1">
    <source>
        <dbReference type="SAM" id="Phobius"/>
    </source>
</evidence>
<name>A0AAE0IJN5_9PEZI</name>
<sequence length="349" mass="37602">MTAVDAESFVTLAGHPTGGSRLSGQIKRKSLATTSLRTAKPPSAMAAPTAMADYPQESSYTMVPAPQRLVPYSRNWYIARVLLRCLSFVLAVVMLGLARENTYSWTWKAAVPAGVCVAVYDLVEIAVFGVRYKVRRGMHPGATVGADLLLWLICLVCAFFHIALGTELAMIIFGTYPYSTDIDITNETILIILAIIHFILFVRACIETRQRNKSKGRNLYVYMYTPGGGRPIPVLPMKEQGAGDYVVGDAVVGQQTPGGEIDWTAATNGRAPSYVTASVGVERVGSSIADLSLAGGGLPPSTTAPTVITSPPSVYQLGDGFDGYQGPTDQVGMRYHANFGQKEIIPHRH</sequence>
<dbReference type="AlphaFoldDB" id="A0AAE0IJN5"/>
<proteinExistence type="predicted"/>
<organism evidence="2 3">
    <name type="scientific">Apodospora peruviana</name>
    <dbReference type="NCBI Taxonomy" id="516989"/>
    <lineage>
        <taxon>Eukaryota</taxon>
        <taxon>Fungi</taxon>
        <taxon>Dikarya</taxon>
        <taxon>Ascomycota</taxon>
        <taxon>Pezizomycotina</taxon>
        <taxon>Sordariomycetes</taxon>
        <taxon>Sordariomycetidae</taxon>
        <taxon>Sordariales</taxon>
        <taxon>Lasiosphaeriaceae</taxon>
        <taxon>Apodospora</taxon>
    </lineage>
</organism>
<evidence type="ECO:0000313" key="2">
    <source>
        <dbReference type="EMBL" id="KAK3326160.1"/>
    </source>
</evidence>